<accession>A0A5K1V911</accession>
<dbReference type="GO" id="GO:0005768">
    <property type="term" value="C:endosome"/>
    <property type="evidence" value="ECO:0007669"/>
    <property type="project" value="TreeGrafter"/>
</dbReference>
<evidence type="ECO:0000256" key="13">
    <source>
        <dbReference type="PIRSR" id="PIRSR606539-1"/>
    </source>
</evidence>
<dbReference type="SFLD" id="SFLDS00003">
    <property type="entry name" value="Haloacid_Dehalogenase"/>
    <property type="match status" value="1"/>
</dbReference>
<evidence type="ECO:0000256" key="8">
    <source>
        <dbReference type="ARBA" id="ARBA00022842"/>
    </source>
</evidence>
<feature type="domain" description="P-type ATPase N-terminal" evidence="18">
    <location>
        <begin position="67"/>
        <end position="119"/>
    </location>
</feature>
<feature type="domain" description="P-type ATPase A" evidence="17">
    <location>
        <begin position="159"/>
        <end position="297"/>
    </location>
</feature>
<organism evidence="20 21">
    <name type="scientific">Entamoeba histolytica</name>
    <dbReference type="NCBI Taxonomy" id="5759"/>
    <lineage>
        <taxon>Eukaryota</taxon>
        <taxon>Amoebozoa</taxon>
        <taxon>Evosea</taxon>
        <taxon>Archamoebae</taxon>
        <taxon>Mastigamoebida</taxon>
        <taxon>Entamoebidae</taxon>
        <taxon>Entamoeba</taxon>
    </lineage>
</organism>
<dbReference type="Gene3D" id="3.40.1110.10">
    <property type="entry name" value="Calcium-transporting ATPase, cytoplasmic domain N"/>
    <property type="match status" value="1"/>
</dbReference>
<dbReference type="GO" id="GO:0005886">
    <property type="term" value="C:plasma membrane"/>
    <property type="evidence" value="ECO:0007669"/>
    <property type="project" value="TreeGrafter"/>
</dbReference>
<feature type="binding site" evidence="14">
    <location>
        <position position="409"/>
    </location>
    <ligand>
        <name>ATP</name>
        <dbReference type="ChEBI" id="CHEBI:30616"/>
    </ligand>
</feature>
<dbReference type="AlphaFoldDB" id="A0A5K1V911"/>
<dbReference type="NCBIfam" id="TIGR01652">
    <property type="entry name" value="ATPase-Plipid"/>
    <property type="match status" value="1"/>
</dbReference>
<evidence type="ECO:0000256" key="3">
    <source>
        <dbReference type="ARBA" id="ARBA00008109"/>
    </source>
</evidence>
<evidence type="ECO:0000256" key="14">
    <source>
        <dbReference type="PIRSR" id="PIRSR606539-2"/>
    </source>
</evidence>
<keyword evidence="5 15" id="KW-0479">Metal-binding</keyword>
<evidence type="ECO:0000256" key="11">
    <source>
        <dbReference type="ARBA" id="ARBA00023136"/>
    </source>
</evidence>
<dbReference type="InterPro" id="IPR059000">
    <property type="entry name" value="ATPase_P-type_domA"/>
</dbReference>
<name>A0A5K1V911_ENTHI</name>
<feature type="binding site" evidence="15">
    <location>
        <position position="771"/>
    </location>
    <ligand>
        <name>Mg(2+)</name>
        <dbReference type="ChEBI" id="CHEBI:18420"/>
    </ligand>
</feature>
<evidence type="ECO:0000259" key="17">
    <source>
        <dbReference type="Pfam" id="PF00122"/>
    </source>
</evidence>
<dbReference type="Pfam" id="PF00122">
    <property type="entry name" value="E1-E2_ATPase"/>
    <property type="match status" value="1"/>
</dbReference>
<feature type="binding site" evidence="14">
    <location>
        <position position="559"/>
    </location>
    <ligand>
        <name>ATP</name>
        <dbReference type="ChEBI" id="CHEBI:30616"/>
    </ligand>
</feature>
<dbReference type="PANTHER" id="PTHR24092">
    <property type="entry name" value="PROBABLE PHOSPHOLIPID-TRANSPORTING ATPASE"/>
    <property type="match status" value="1"/>
</dbReference>
<feature type="binding site" evidence="15">
    <location>
        <position position="409"/>
    </location>
    <ligand>
        <name>Mg(2+)</name>
        <dbReference type="ChEBI" id="CHEBI:18420"/>
    </ligand>
</feature>
<evidence type="ECO:0000256" key="1">
    <source>
        <dbReference type="ARBA" id="ARBA00004141"/>
    </source>
</evidence>
<evidence type="ECO:0000256" key="10">
    <source>
        <dbReference type="ARBA" id="ARBA00022989"/>
    </source>
</evidence>
<feature type="transmembrane region" description="Helical" evidence="16">
    <location>
        <begin position="832"/>
        <end position="853"/>
    </location>
</feature>
<evidence type="ECO:0000256" key="16">
    <source>
        <dbReference type="RuleBase" id="RU362033"/>
    </source>
</evidence>
<dbReference type="Pfam" id="PF16209">
    <property type="entry name" value="PhoLip_ATPase_N"/>
    <property type="match status" value="1"/>
</dbReference>
<comment type="catalytic activity">
    <reaction evidence="12 16">
        <text>ATP + H2O + phospholipidSide 1 = ADP + phosphate + phospholipidSide 2.</text>
        <dbReference type="EC" id="7.6.2.1"/>
    </reaction>
</comment>
<keyword evidence="9 16" id="KW-1278">Translocase</keyword>
<keyword evidence="7 14" id="KW-0067">ATP-binding</keyword>
<feature type="binding site" evidence="14">
    <location>
        <position position="668"/>
    </location>
    <ligand>
        <name>ATP</name>
        <dbReference type="ChEBI" id="CHEBI:30616"/>
    </ligand>
</feature>
<keyword evidence="11 16" id="KW-0472">Membrane</keyword>
<dbReference type="FunFam" id="3.40.50.1000:FF:000084">
    <property type="entry name" value="Phospholipid-transporting ATPase"/>
    <property type="match status" value="1"/>
</dbReference>
<feature type="binding site" evidence="14">
    <location>
        <position position="746"/>
    </location>
    <ligand>
        <name>ATP</name>
        <dbReference type="ChEBI" id="CHEBI:30616"/>
    </ligand>
</feature>
<dbReference type="EC" id="7.6.2.1" evidence="16"/>
<comment type="caution">
    <text evidence="20">The sequence shown here is derived from an EMBL/GenBank/DDBJ whole genome shotgun (WGS) entry which is preliminary data.</text>
</comment>
<keyword evidence="10 16" id="KW-1133">Transmembrane helix</keyword>
<gene>
    <name evidence="20" type="ORF">CL6EHI_197300</name>
</gene>
<dbReference type="Pfam" id="PF16212">
    <property type="entry name" value="PhoLip_ATPase_C"/>
    <property type="match status" value="1"/>
</dbReference>
<keyword evidence="6 14" id="KW-0547">Nucleotide-binding</keyword>
<dbReference type="SUPFAM" id="SSF81665">
    <property type="entry name" value="Calcium ATPase, transmembrane domain M"/>
    <property type="match status" value="1"/>
</dbReference>
<feature type="transmembrane region" description="Helical" evidence="16">
    <location>
        <begin position="859"/>
        <end position="880"/>
    </location>
</feature>
<dbReference type="InterPro" id="IPR018303">
    <property type="entry name" value="ATPase_P-typ_P_site"/>
</dbReference>
<comment type="similarity">
    <text evidence="3 16">Belongs to the cation transport ATPase (P-type) (TC 3.A.3) family. Type IV subfamily.</text>
</comment>
<dbReference type="Pfam" id="PF00702">
    <property type="entry name" value="Hydrolase"/>
    <property type="match status" value="1"/>
</dbReference>
<feature type="transmembrane region" description="Helical" evidence="16">
    <location>
        <begin position="318"/>
        <end position="341"/>
    </location>
</feature>
<keyword evidence="4 16" id="KW-0812">Transmembrane</keyword>
<feature type="binding site" evidence="14">
    <location>
        <position position="774"/>
    </location>
    <ligand>
        <name>ATP</name>
        <dbReference type="ChEBI" id="CHEBI:30616"/>
    </ligand>
</feature>
<dbReference type="InterPro" id="IPR001757">
    <property type="entry name" value="P_typ_ATPase"/>
</dbReference>
<comment type="subcellular location">
    <subcellularLocation>
        <location evidence="2">Endomembrane system</location>
    </subcellularLocation>
    <subcellularLocation>
        <location evidence="1 16">Membrane</location>
        <topology evidence="1 16">Multi-pass membrane protein</topology>
    </subcellularLocation>
</comment>
<feature type="binding site" evidence="14">
    <location>
        <position position="587"/>
    </location>
    <ligand>
        <name>ATP</name>
        <dbReference type="ChEBI" id="CHEBI:30616"/>
    </ligand>
</feature>
<dbReference type="InterPro" id="IPR032630">
    <property type="entry name" value="P_typ_ATPase_c"/>
</dbReference>
<feature type="binding site" evidence="14">
    <location>
        <position position="752"/>
    </location>
    <ligand>
        <name>ATP</name>
        <dbReference type="ChEBI" id="CHEBI:30616"/>
    </ligand>
</feature>
<dbReference type="SUPFAM" id="SSF81653">
    <property type="entry name" value="Calcium ATPase, transduction domain A"/>
    <property type="match status" value="1"/>
</dbReference>
<feature type="binding site" evidence="14">
    <location>
        <position position="537"/>
    </location>
    <ligand>
        <name>ATP</name>
        <dbReference type="ChEBI" id="CHEBI:30616"/>
    </ligand>
</feature>
<reference evidence="20 21" key="1">
    <citation type="submission" date="2016-05" db="EMBL/GenBank/DDBJ databases">
        <title>First whole genome sequencing of Entamoeba histolytica HM1:IMSS-clone-6.</title>
        <authorList>
            <person name="Mukherjee Avik.K."/>
            <person name="Izumyama S."/>
            <person name="Nakada-Tsukui K."/>
            <person name="Nozaki T."/>
        </authorList>
    </citation>
    <scope>NUCLEOTIDE SEQUENCE [LARGE SCALE GENOMIC DNA]</scope>
    <source>
        <strain evidence="20 21">HM1:IMSS clone 6</strain>
    </source>
</reference>
<evidence type="ECO:0000256" key="9">
    <source>
        <dbReference type="ARBA" id="ARBA00022967"/>
    </source>
</evidence>
<feature type="binding site" evidence="14">
    <location>
        <position position="669"/>
    </location>
    <ligand>
        <name>ATP</name>
        <dbReference type="ChEBI" id="CHEBI:30616"/>
    </ligand>
</feature>
<dbReference type="SFLD" id="SFLDF00027">
    <property type="entry name" value="p-type_atpase"/>
    <property type="match status" value="1"/>
</dbReference>
<dbReference type="Pfam" id="PF13246">
    <property type="entry name" value="Cation_ATPase"/>
    <property type="match status" value="1"/>
</dbReference>
<dbReference type="PRINTS" id="PR00119">
    <property type="entry name" value="CATATPASE"/>
</dbReference>
<keyword evidence="8 15" id="KW-0460">Magnesium</keyword>
<dbReference type="Proteomes" id="UP000078387">
    <property type="component" value="Unassembled WGS sequence"/>
</dbReference>
<evidence type="ECO:0000259" key="18">
    <source>
        <dbReference type="Pfam" id="PF16209"/>
    </source>
</evidence>
<feature type="transmembrane region" description="Helical" evidence="16">
    <location>
        <begin position="963"/>
        <end position="983"/>
    </location>
</feature>
<dbReference type="InterPro" id="IPR036412">
    <property type="entry name" value="HAD-like_sf"/>
</dbReference>
<dbReference type="OMA" id="LANTAWM"/>
<evidence type="ECO:0000256" key="12">
    <source>
        <dbReference type="ARBA" id="ARBA00034036"/>
    </source>
</evidence>
<dbReference type="VEuPathDB" id="AmoebaDB:EHI5A_040190"/>
<dbReference type="InterPro" id="IPR008250">
    <property type="entry name" value="ATPase_P-typ_transduc_dom_A_sf"/>
</dbReference>
<evidence type="ECO:0000259" key="19">
    <source>
        <dbReference type="Pfam" id="PF16212"/>
    </source>
</evidence>
<dbReference type="EMBL" id="BDEQ01000001">
    <property type="protein sequence ID" value="GAT92636.1"/>
    <property type="molecule type" value="Genomic_DNA"/>
</dbReference>
<feature type="binding site" evidence="14">
    <location>
        <position position="667"/>
    </location>
    <ligand>
        <name>ATP</name>
        <dbReference type="ChEBI" id="CHEBI:30616"/>
    </ligand>
</feature>
<dbReference type="InterPro" id="IPR023299">
    <property type="entry name" value="ATPase_P-typ_cyto_dom_N"/>
</dbReference>
<dbReference type="VEuPathDB" id="AmoebaDB:EHI_197300"/>
<evidence type="ECO:0000256" key="7">
    <source>
        <dbReference type="ARBA" id="ARBA00022840"/>
    </source>
</evidence>
<evidence type="ECO:0000256" key="6">
    <source>
        <dbReference type="ARBA" id="ARBA00022741"/>
    </source>
</evidence>
<dbReference type="VEuPathDB" id="AmoebaDB:KM1_080440"/>
<dbReference type="Gene3D" id="3.40.50.1000">
    <property type="entry name" value="HAD superfamily/HAD-like"/>
    <property type="match status" value="1"/>
</dbReference>
<dbReference type="InterPro" id="IPR023214">
    <property type="entry name" value="HAD_sf"/>
</dbReference>
<dbReference type="PROSITE" id="PS00154">
    <property type="entry name" value="ATPASE_E1_E2"/>
    <property type="match status" value="1"/>
</dbReference>
<dbReference type="GO" id="GO:0006890">
    <property type="term" value="P:retrograde vesicle-mediated transport, Golgi to endoplasmic reticulum"/>
    <property type="evidence" value="ECO:0007669"/>
    <property type="project" value="TreeGrafter"/>
</dbReference>
<feature type="binding site" evidence="15">
    <location>
        <position position="775"/>
    </location>
    <ligand>
        <name>Mg(2+)</name>
        <dbReference type="ChEBI" id="CHEBI:18420"/>
    </ligand>
</feature>
<feature type="binding site" evidence="14">
    <location>
        <position position="775"/>
    </location>
    <ligand>
        <name>ATP</name>
        <dbReference type="ChEBI" id="CHEBI:30616"/>
    </ligand>
</feature>
<dbReference type="GO" id="GO:0006897">
    <property type="term" value="P:endocytosis"/>
    <property type="evidence" value="ECO:0007669"/>
    <property type="project" value="TreeGrafter"/>
</dbReference>
<evidence type="ECO:0000313" key="21">
    <source>
        <dbReference type="Proteomes" id="UP000078387"/>
    </source>
</evidence>
<dbReference type="InterPro" id="IPR006539">
    <property type="entry name" value="P-type_ATPase_IV"/>
</dbReference>
<feature type="transmembrane region" description="Helical" evidence="16">
    <location>
        <begin position="998"/>
        <end position="1023"/>
    </location>
</feature>
<feature type="transmembrane region" description="Helical" evidence="16">
    <location>
        <begin position="121"/>
        <end position="138"/>
    </location>
</feature>
<protein>
    <recommendedName>
        <fullName evidence="16">Phospholipid-transporting ATPase</fullName>
        <ecNumber evidence="16">7.6.2.1</ecNumber>
    </recommendedName>
</protein>
<feature type="transmembrane region" description="Helical" evidence="16">
    <location>
        <begin position="99"/>
        <end position="115"/>
    </location>
</feature>
<dbReference type="FunFam" id="3.40.1110.10:FF:000169">
    <property type="entry name" value="Phospholipid-transporting ATPase"/>
    <property type="match status" value="1"/>
</dbReference>
<feature type="binding site" evidence="14">
    <location>
        <position position="407"/>
    </location>
    <ligand>
        <name>ATP</name>
        <dbReference type="ChEBI" id="CHEBI:30616"/>
    </ligand>
</feature>
<feature type="binding site" evidence="15">
    <location>
        <position position="407"/>
    </location>
    <ligand>
        <name>Mg(2+)</name>
        <dbReference type="ChEBI" id="CHEBI:18420"/>
    </ligand>
</feature>
<evidence type="ECO:0000313" key="20">
    <source>
        <dbReference type="EMBL" id="GAT92636.1"/>
    </source>
</evidence>
<dbReference type="GO" id="GO:0140326">
    <property type="term" value="F:ATPase-coupled intramembrane lipid transporter activity"/>
    <property type="evidence" value="ECO:0007669"/>
    <property type="project" value="UniProtKB-EC"/>
</dbReference>
<dbReference type="GO" id="GO:0005802">
    <property type="term" value="C:trans-Golgi network"/>
    <property type="evidence" value="ECO:0007669"/>
    <property type="project" value="TreeGrafter"/>
</dbReference>
<feature type="domain" description="P-type ATPase C-terminal" evidence="19">
    <location>
        <begin position="797"/>
        <end position="1021"/>
    </location>
</feature>
<feature type="active site" description="4-aspartylphosphate intermediate" evidence="13">
    <location>
        <position position="407"/>
    </location>
</feature>
<evidence type="ECO:0000256" key="5">
    <source>
        <dbReference type="ARBA" id="ARBA00022723"/>
    </source>
</evidence>
<evidence type="ECO:0000256" key="4">
    <source>
        <dbReference type="ARBA" id="ARBA00022692"/>
    </source>
</evidence>
<dbReference type="GO" id="GO:0016887">
    <property type="term" value="F:ATP hydrolysis activity"/>
    <property type="evidence" value="ECO:0007669"/>
    <property type="project" value="InterPro"/>
</dbReference>
<feature type="transmembrane region" description="Helical" evidence="16">
    <location>
        <begin position="910"/>
        <end position="932"/>
    </location>
</feature>
<dbReference type="VEuPathDB" id="AmoebaDB:EHI7A_143000"/>
<sequence>MEEVDDKYNDFVQKMRKPFEFQYKVISDPGKLFTTHRDFRRWHQKIPILWTYKPFYEPRTIHLPSIKEEQKRYQSNKVENNKYQWWNFIPLAYLRQFKYTYNIFFLVTIITQFIPACKVGYLFQHVVPLVFVLTVAVLKELFDEIHTRIQDGKINNQIYTKLTDKGEIKVKSKDIQVGDIILMHKNERVPADMIALHTTGKNGLCFVKTTQLDGETDWKIRKTVPFTQNIDKQDIPLKPMIIDVEAPNTDIKKFAGRIRETNIPLTLDIENVMWSGLTVAGEETIGVVVYTGKETKIEMSKEEPVHKMGVTERELNRVTGICILLLFIVVLVMTICTTIYGKFTFVTFMRYVILAAPMIPISLRINLEISKVFYSLLINYDPNIPGCSVRNTNLPEALGRVDQLFTDKTGTLTVNEMIFKKFTMENKREINCEDIETTKILVEDELNSNELIFTNEESNENRLILKALFAMAICHNVTPTKSGDGNLYYQASSPDEIAMVQFVEKIGIILTERDTEEMILNTSKGERKIKILSLIPFSSERKRMGIIIEENNKKVLLMKGAESVLKRMLPNEWCVEKSTELAREDMRTLVFAMKIINDNEYSQFEHEMNEAKMSLTYRDEKVNNAFNLLEKNLNLIGVTGVEDRLQDNVPQTIETLRRADIKIWMLTGDKIETAIGIGQTSTIIPRDTEIITITGSIEEVATIIKTTNSIEKAIVIDGEALQHCLDCFPRSFFLFCDVSKAVICARCSPQQKAEVVLAAKKLGRNTCAVGDGGNDVGMIREADVGIGVEGKEGKQAALAADFSTQQFGYIPELFLWHGRNAYKRTSLLSHIIIHRGIIMTTMQLLYCSIFNFAPLPLYIGWYMIFFTTMFNQLPIIMFITDFDLYRYSTRKFPEIYKQLREKSDLSIKVFYQWLTTSIYEGTMILIISLLLTHEQKELANLSFLVLNIIYLLDCASQVKTWNWYLLFSYVLSFILIFSVFYILPDDVQNLSYIRSAKFYLHVFICLLAPLAPRFISYFFNLLCPPKIAKLERKSNVSFTLNPNPYITLQQNYQTVDSSYSALN</sequence>
<feature type="binding site" evidence="14">
    <location>
        <position position="496"/>
    </location>
    <ligand>
        <name>ATP</name>
        <dbReference type="ChEBI" id="CHEBI:30616"/>
    </ligand>
</feature>
<proteinExistence type="inferred from homology"/>
<dbReference type="SUPFAM" id="SSF81660">
    <property type="entry name" value="Metal cation-transporting ATPase, ATP-binding domain N"/>
    <property type="match status" value="1"/>
</dbReference>
<dbReference type="NCBIfam" id="TIGR01494">
    <property type="entry name" value="ATPase_P-type"/>
    <property type="match status" value="2"/>
</dbReference>
<dbReference type="SFLD" id="SFLDG00002">
    <property type="entry name" value="C1.7:_P-type_atpase_like"/>
    <property type="match status" value="1"/>
</dbReference>
<dbReference type="Gene3D" id="2.70.150.10">
    <property type="entry name" value="Calcium-transporting ATPase, cytoplasmic transduction domain A"/>
    <property type="match status" value="1"/>
</dbReference>
<dbReference type="InterPro" id="IPR044492">
    <property type="entry name" value="P_typ_ATPase_HD_dom"/>
</dbReference>
<dbReference type="VEuPathDB" id="AmoebaDB:EHI8A_204350"/>
<feature type="binding site" evidence="14">
    <location>
        <position position="408"/>
    </location>
    <ligand>
        <name>ATP</name>
        <dbReference type="ChEBI" id="CHEBI:30616"/>
    </ligand>
</feature>
<dbReference type="InterPro" id="IPR023298">
    <property type="entry name" value="ATPase_P-typ_TM_dom_sf"/>
</dbReference>
<dbReference type="SUPFAM" id="SSF56784">
    <property type="entry name" value="HAD-like"/>
    <property type="match status" value="1"/>
</dbReference>
<dbReference type="GO" id="GO:0000287">
    <property type="term" value="F:magnesium ion binding"/>
    <property type="evidence" value="ECO:0007669"/>
    <property type="project" value="UniProtKB-UniRule"/>
</dbReference>
<evidence type="ECO:0000256" key="2">
    <source>
        <dbReference type="ARBA" id="ARBA00004308"/>
    </source>
</evidence>
<dbReference type="GO" id="GO:0045332">
    <property type="term" value="P:phospholipid translocation"/>
    <property type="evidence" value="ECO:0007669"/>
    <property type="project" value="TreeGrafter"/>
</dbReference>
<evidence type="ECO:0000256" key="15">
    <source>
        <dbReference type="PIRSR" id="PIRSR606539-3"/>
    </source>
</evidence>
<comment type="cofactor">
    <cofactor evidence="15">
        <name>Mg(2+)</name>
        <dbReference type="ChEBI" id="CHEBI:18420"/>
    </cofactor>
</comment>
<dbReference type="PANTHER" id="PTHR24092:SF5">
    <property type="entry name" value="PHOSPHOLIPID-TRANSPORTING ATPASE"/>
    <property type="match status" value="1"/>
</dbReference>
<dbReference type="InterPro" id="IPR032631">
    <property type="entry name" value="P-type_ATPase_N"/>
</dbReference>
<dbReference type="GO" id="GO:0005524">
    <property type="term" value="F:ATP binding"/>
    <property type="evidence" value="ECO:0007669"/>
    <property type="project" value="UniProtKB-UniRule"/>
</dbReference>